<evidence type="ECO:0000313" key="4">
    <source>
        <dbReference type="Proteomes" id="UP000678228"/>
    </source>
</evidence>
<dbReference type="RefSeq" id="WP_210597609.1">
    <property type="nucleotide sequence ID" value="NZ_JAGKSQ010000004.1"/>
</dbReference>
<reference evidence="3" key="1">
    <citation type="submission" date="2021-03" db="EMBL/GenBank/DDBJ databases">
        <title>Bacillus suaedae sp. nov., isolated from Suaeda aralocaspica.</title>
        <authorList>
            <person name="Lei R.F.R."/>
        </authorList>
    </citation>
    <scope>NUCLEOTIDE SEQUENCE</scope>
    <source>
        <strain evidence="3">YZJH907-2</strain>
    </source>
</reference>
<gene>
    <name evidence="3" type="ORF">J7W16_12390</name>
</gene>
<feature type="coiled-coil region" evidence="1">
    <location>
        <begin position="5"/>
        <end position="114"/>
    </location>
</feature>
<dbReference type="SMART" id="SM00974">
    <property type="entry name" value="T5orf172"/>
    <property type="match status" value="1"/>
</dbReference>
<protein>
    <submittedName>
        <fullName evidence="3">GIY-YIG nuclease family protein</fullName>
    </submittedName>
</protein>
<keyword evidence="4" id="KW-1185">Reference proteome</keyword>
<feature type="coiled-coil region" evidence="1">
    <location>
        <begin position="271"/>
        <end position="359"/>
    </location>
</feature>
<evidence type="ECO:0000313" key="3">
    <source>
        <dbReference type="EMBL" id="MBP3951931.1"/>
    </source>
</evidence>
<proteinExistence type="predicted"/>
<dbReference type="InterPro" id="IPR018306">
    <property type="entry name" value="Phage_T5_Orf172_DNA-bd"/>
</dbReference>
<accession>A0A940WTC8</accession>
<evidence type="ECO:0000259" key="2">
    <source>
        <dbReference type="SMART" id="SM00974"/>
    </source>
</evidence>
<keyword evidence="1" id="KW-0175">Coiled coil</keyword>
<name>A0A940WTC8_9BACI</name>
<dbReference type="AlphaFoldDB" id="A0A940WTC8"/>
<organism evidence="3 4">
    <name type="scientific">Halalkalibacter suaedae</name>
    <dbReference type="NCBI Taxonomy" id="2822140"/>
    <lineage>
        <taxon>Bacteria</taxon>
        <taxon>Bacillati</taxon>
        <taxon>Bacillota</taxon>
        <taxon>Bacilli</taxon>
        <taxon>Bacillales</taxon>
        <taxon>Bacillaceae</taxon>
        <taxon>Halalkalibacter</taxon>
    </lineage>
</organism>
<comment type="caution">
    <text evidence="3">The sequence shown here is derived from an EMBL/GenBank/DDBJ whole genome shotgun (WGS) entry which is preliminary data.</text>
</comment>
<sequence>MFKKIKELLNLNKTIREKEANLKEIEERTSNKEKLMEETISEARASILLESKEIIEAAEEEAKEMKSQAITDVKDLLEKKEILKRETDENEAAVEKLEKDIKKLQKAATKFKSESVGIKELIEKFPGAINYSLVEKELEVLEKSLGDGVLNTIIELDLHHKDSKQLRKEMNVNNKEIKKLLTAYEERYTTKANKTIYHLMVIGLQAELQNILYTLSYTNLDKALESAKALTDKYLTICGNGNANILPTITRFLSELEPLFKNAIEIEYKYYAQKEKEREEQRIIKEQMRQEAEERKLLEIERKKIEKEEEKYRNEISNNRELLSRETDLDKIAALEARLKELEEQVDKIEEQKEEIIKRANGKAGYVYVISNLGSFGDNMFKIGMTRRLNPLDRIDELGDASVPFKFDIHAMVFSNDAVGLEQQIHHSLEANRVNKINLRKEFFYSDVSKLEDIVQDIDQTAEFTKTMKAIEYRQSQSEKDEESRVV</sequence>
<evidence type="ECO:0000256" key="1">
    <source>
        <dbReference type="SAM" id="Coils"/>
    </source>
</evidence>
<feature type="domain" description="Bacteriophage T5 Orf172 DNA-binding" evidence="2">
    <location>
        <begin position="375"/>
        <end position="458"/>
    </location>
</feature>
<dbReference type="Pfam" id="PF13455">
    <property type="entry name" value="MUG113"/>
    <property type="match status" value="1"/>
</dbReference>
<dbReference type="EMBL" id="JAGKSQ010000004">
    <property type="protein sequence ID" value="MBP3951931.1"/>
    <property type="molecule type" value="Genomic_DNA"/>
</dbReference>
<dbReference type="Proteomes" id="UP000678228">
    <property type="component" value="Unassembled WGS sequence"/>
</dbReference>